<gene>
    <name evidence="2" type="ORF">TPC1_12666</name>
</gene>
<feature type="compositionally biased region" description="Basic and acidic residues" evidence="1">
    <location>
        <begin position="135"/>
        <end position="145"/>
    </location>
</feature>
<name>A0A146KGM4_9EUKA</name>
<evidence type="ECO:0000256" key="1">
    <source>
        <dbReference type="SAM" id="MobiDB-lite"/>
    </source>
</evidence>
<evidence type="ECO:0000313" key="2">
    <source>
        <dbReference type="EMBL" id="JAP94616.1"/>
    </source>
</evidence>
<proteinExistence type="predicted"/>
<accession>A0A146KGM4</accession>
<sequence length="184" mass="22745">MQRYEDEPIEIGVRIKPMTREQRRVLQDRDYLEKQRVMQRHENFERHEEAQFTDKNFNEYHRFGDNFEEDARREKEIKKQNKQEYLKMLGEQQRERQDQYYQRDTEMQQRQEQNIQQRGAQKNKSGEKFNILTREYQDQSDRQQEVQRQQAIEQKMDARRQNLSKQQGGGINLLTGEPFQWAKK</sequence>
<protein>
    <submittedName>
        <fullName evidence="2">Uncharacterized protein</fullName>
    </submittedName>
</protein>
<organism evidence="2">
    <name type="scientific">Trepomonas sp. PC1</name>
    <dbReference type="NCBI Taxonomy" id="1076344"/>
    <lineage>
        <taxon>Eukaryota</taxon>
        <taxon>Metamonada</taxon>
        <taxon>Diplomonadida</taxon>
        <taxon>Hexamitidae</taxon>
        <taxon>Hexamitinae</taxon>
        <taxon>Trepomonas</taxon>
    </lineage>
</organism>
<feature type="compositionally biased region" description="Low complexity" evidence="1">
    <location>
        <begin position="110"/>
        <end position="120"/>
    </location>
</feature>
<reference evidence="2" key="1">
    <citation type="submission" date="2015-07" db="EMBL/GenBank/DDBJ databases">
        <title>Adaptation to a free-living lifestyle via gene acquisitions in the diplomonad Trepomonas sp. PC1.</title>
        <authorList>
            <person name="Xu F."/>
            <person name="Jerlstrom-Hultqvist J."/>
            <person name="Kolisko M."/>
            <person name="Simpson A.G.B."/>
            <person name="Roger A.J."/>
            <person name="Svard S.G."/>
            <person name="Andersson J.O."/>
        </authorList>
    </citation>
    <scope>NUCLEOTIDE SEQUENCE</scope>
    <source>
        <strain evidence="2">PC1</strain>
    </source>
</reference>
<dbReference type="EMBL" id="GDID01001990">
    <property type="protein sequence ID" value="JAP94616.1"/>
    <property type="molecule type" value="Transcribed_RNA"/>
</dbReference>
<feature type="region of interest" description="Disordered" evidence="1">
    <location>
        <begin position="86"/>
        <end position="184"/>
    </location>
</feature>
<dbReference type="AlphaFoldDB" id="A0A146KGM4"/>
<feature type="non-terminal residue" evidence="2">
    <location>
        <position position="184"/>
    </location>
</feature>
<feature type="compositionally biased region" description="Basic and acidic residues" evidence="1">
    <location>
        <begin position="92"/>
        <end position="109"/>
    </location>
</feature>